<dbReference type="SUPFAM" id="SSF55961">
    <property type="entry name" value="Bet v1-like"/>
    <property type="match status" value="1"/>
</dbReference>
<dbReference type="InterPro" id="IPR051213">
    <property type="entry name" value="START_lipid_transfer"/>
</dbReference>
<dbReference type="OrthoDB" id="1295045at2759"/>
<dbReference type="AlphaFoldDB" id="A0A2V0P6B5"/>
<dbReference type="Proteomes" id="UP000247498">
    <property type="component" value="Unassembled WGS sequence"/>
</dbReference>
<proteinExistence type="predicted"/>
<feature type="compositionally biased region" description="Low complexity" evidence="1">
    <location>
        <begin position="854"/>
        <end position="864"/>
    </location>
</feature>
<dbReference type="PANTHER" id="PTHR19308">
    <property type="entry name" value="PHOSPHATIDYLCHOLINE TRANSFER PROTEIN"/>
    <property type="match status" value="1"/>
</dbReference>
<protein>
    <recommendedName>
        <fullName evidence="4">START domain-containing protein</fullName>
    </recommendedName>
</protein>
<evidence type="ECO:0000313" key="3">
    <source>
        <dbReference type="Proteomes" id="UP000247498"/>
    </source>
</evidence>
<feature type="compositionally biased region" description="Low complexity" evidence="1">
    <location>
        <begin position="650"/>
        <end position="671"/>
    </location>
</feature>
<organism evidence="2 3">
    <name type="scientific">Raphidocelis subcapitata</name>
    <dbReference type="NCBI Taxonomy" id="307507"/>
    <lineage>
        <taxon>Eukaryota</taxon>
        <taxon>Viridiplantae</taxon>
        <taxon>Chlorophyta</taxon>
        <taxon>core chlorophytes</taxon>
        <taxon>Chlorophyceae</taxon>
        <taxon>CS clade</taxon>
        <taxon>Sphaeropleales</taxon>
        <taxon>Selenastraceae</taxon>
        <taxon>Raphidocelis</taxon>
    </lineage>
</organism>
<dbReference type="InParanoid" id="A0A2V0P6B5"/>
<dbReference type="EMBL" id="BDRX01000064">
    <property type="protein sequence ID" value="GBF95414.1"/>
    <property type="molecule type" value="Genomic_DNA"/>
</dbReference>
<feature type="compositionally biased region" description="Gly residues" evidence="1">
    <location>
        <begin position="111"/>
        <end position="122"/>
    </location>
</feature>
<feature type="region of interest" description="Disordered" evidence="1">
    <location>
        <begin position="900"/>
        <end position="930"/>
    </location>
</feature>
<feature type="region of interest" description="Disordered" evidence="1">
    <location>
        <begin position="650"/>
        <end position="677"/>
    </location>
</feature>
<gene>
    <name evidence="2" type="ORF">Rsub_08376</name>
</gene>
<feature type="compositionally biased region" description="Low complexity" evidence="1">
    <location>
        <begin position="208"/>
        <end position="220"/>
    </location>
</feature>
<feature type="compositionally biased region" description="Low complexity" evidence="1">
    <location>
        <begin position="910"/>
        <end position="930"/>
    </location>
</feature>
<feature type="region of interest" description="Disordered" evidence="1">
    <location>
        <begin position="180"/>
        <end position="226"/>
    </location>
</feature>
<feature type="region of interest" description="Disordered" evidence="1">
    <location>
        <begin position="854"/>
        <end position="875"/>
    </location>
</feature>
<evidence type="ECO:0008006" key="4">
    <source>
        <dbReference type="Google" id="ProtNLM"/>
    </source>
</evidence>
<comment type="caution">
    <text evidence="2">The sequence shown here is derived from an EMBL/GenBank/DDBJ whole genome shotgun (WGS) entry which is preliminary data.</text>
</comment>
<feature type="compositionally biased region" description="Low complexity" evidence="1">
    <location>
        <begin position="180"/>
        <end position="193"/>
    </location>
</feature>
<dbReference type="InterPro" id="IPR023393">
    <property type="entry name" value="START-like_dom_sf"/>
</dbReference>
<feature type="region of interest" description="Disordered" evidence="1">
    <location>
        <begin position="733"/>
        <end position="779"/>
    </location>
</feature>
<feature type="region of interest" description="Disordered" evidence="1">
    <location>
        <begin position="92"/>
        <end position="124"/>
    </location>
</feature>
<sequence>MGQCGGARPGPATAGSWTVRGSSTSLFALAALGVLLASHSSITALLETYLYYSQSVYVLVGLLVLPAGRAVFTISSPRASADGALAAKQALGSAQDDGSEAGPAGRDGACGSSGRGASAGGRHGLRGGGRRLILGVRAPRISIQLTPLPRVTFEFEHSSRRGRGREPHAPAAPRWLQHAAAAAPHFDAASAEPLPSPSLRGGCGARQGSPWPAAAPSAGSSAGGCGGSASASASASAAAAAEIEAAGGVVVDGRELCGVVAAPCEATASLGTDDLPADCGAAVAAAVSETHLLQFGAMLGERSCREALARAEAAGPVGSGAGSLYGAPDTDAFFSPWDPVVQESAPGLLYWGWRRPLRRGLFMYMTRSVFLGVTPAELRAFMMDDACRVRWDRSMAALHPAMRSSRGARAPQRETDVLFASVRFPKPLASRSYTYARRAWARACDGGAYIVSRACAPPGGAGPAPRGVGVGDYSSGAVIRAPAPALLGGRAGPAAEVLMIYFEDSHVRAGFANLGIKKGLWPMLQRTDRALRSYLRNGGVVDCDCGGGGDGARDGAPATPRGRGVDADAGTGGGAGGKKGAGGAPASWLRAMAAALRALASAAGAMWEAHARVALLLPRMELRLLRWIVARVPISAPGLGSSLAPRRLAAGPAQQPAAAAPAPAPAPRLARVSSHPLPDCGAAGPRLQVRIAAPAPAAAAAAAPAAAPAAPVSCGGLARVGSHPLTLEDLRGLELPESPDGCDGPTATASLPPLPRRSGAGAGAGAPRPPPPASAAALRRARSLGAAEAAQCGGLLLSEEWPVARYTAAAAMADCGSRYGARASTQQQQQQQQQRPLPAAYAASCPAGSCAGSDASGPAASVGAHSCGSCGARAPAPRRRVKGRMVVRVIQAAGARVAQRLLSSADGAPQQQGQQQQQQQQQEQEQPCGA</sequence>
<keyword evidence="3" id="KW-1185">Reference proteome</keyword>
<feature type="compositionally biased region" description="Gly residues" evidence="1">
    <location>
        <begin position="570"/>
        <end position="581"/>
    </location>
</feature>
<accession>A0A2V0P6B5</accession>
<name>A0A2V0P6B5_9CHLO</name>
<reference evidence="2 3" key="1">
    <citation type="journal article" date="2018" name="Sci. Rep.">
        <title>Raphidocelis subcapitata (=Pseudokirchneriella subcapitata) provides an insight into genome evolution and environmental adaptations in the Sphaeropleales.</title>
        <authorList>
            <person name="Suzuki S."/>
            <person name="Yamaguchi H."/>
            <person name="Nakajima N."/>
            <person name="Kawachi M."/>
        </authorList>
    </citation>
    <scope>NUCLEOTIDE SEQUENCE [LARGE SCALE GENOMIC DNA]</scope>
    <source>
        <strain evidence="2 3">NIES-35</strain>
    </source>
</reference>
<dbReference type="PANTHER" id="PTHR19308:SF39">
    <property type="entry name" value="PHOSPHATIDYLCHOLINE TRANSFER PROTEIN"/>
    <property type="match status" value="1"/>
</dbReference>
<dbReference type="Gene3D" id="3.30.530.20">
    <property type="match status" value="1"/>
</dbReference>
<evidence type="ECO:0000313" key="2">
    <source>
        <dbReference type="EMBL" id="GBF95414.1"/>
    </source>
</evidence>
<evidence type="ECO:0000256" key="1">
    <source>
        <dbReference type="SAM" id="MobiDB-lite"/>
    </source>
</evidence>
<feature type="region of interest" description="Disordered" evidence="1">
    <location>
        <begin position="552"/>
        <end position="581"/>
    </location>
</feature>